<feature type="non-terminal residue" evidence="2">
    <location>
        <position position="1"/>
    </location>
</feature>
<feature type="compositionally biased region" description="Acidic residues" evidence="1">
    <location>
        <begin position="37"/>
        <end position="49"/>
    </location>
</feature>
<protein>
    <submittedName>
        <fullName evidence="2">Uncharacterized protein</fullName>
    </submittedName>
</protein>
<organism evidence="2">
    <name type="scientific">Tanacetum cinerariifolium</name>
    <name type="common">Dalmatian daisy</name>
    <name type="synonym">Chrysanthemum cinerariifolium</name>
    <dbReference type="NCBI Taxonomy" id="118510"/>
    <lineage>
        <taxon>Eukaryota</taxon>
        <taxon>Viridiplantae</taxon>
        <taxon>Streptophyta</taxon>
        <taxon>Embryophyta</taxon>
        <taxon>Tracheophyta</taxon>
        <taxon>Spermatophyta</taxon>
        <taxon>Magnoliopsida</taxon>
        <taxon>eudicotyledons</taxon>
        <taxon>Gunneridae</taxon>
        <taxon>Pentapetalae</taxon>
        <taxon>asterids</taxon>
        <taxon>campanulids</taxon>
        <taxon>Asterales</taxon>
        <taxon>Asteraceae</taxon>
        <taxon>Asteroideae</taxon>
        <taxon>Anthemideae</taxon>
        <taxon>Anthemidinae</taxon>
        <taxon>Tanacetum</taxon>
    </lineage>
</organism>
<feature type="region of interest" description="Disordered" evidence="1">
    <location>
        <begin position="157"/>
        <end position="186"/>
    </location>
</feature>
<comment type="caution">
    <text evidence="2">The sequence shown here is derived from an EMBL/GenBank/DDBJ whole genome shotgun (WGS) entry which is preliminary data.</text>
</comment>
<evidence type="ECO:0000313" key="2">
    <source>
        <dbReference type="EMBL" id="GFB31541.1"/>
    </source>
</evidence>
<sequence>DESIDNGFARFNTIITSLKAIDEGFSRWRTKAKKESSDEDSSTFDSEDEDYSMAVRDFNKFSKYEEDLAFVGGTWSDSDEDKEKKTKDENCLMAKASNEVLSETEFFSGDLSSLDEKDLDSVDHTTVAAEILKAATGVLAKEKQSLLSKTIITKEHPHEERKRCRKAKVVQEDIRNQSQRGKSQVLGTTCPNHGYVKKRILSLLRSVTLTFQKS</sequence>
<dbReference type="EMBL" id="BKCJ010600108">
    <property type="protein sequence ID" value="GFB31541.1"/>
    <property type="molecule type" value="Genomic_DNA"/>
</dbReference>
<gene>
    <name evidence="2" type="ORF">Tci_703512</name>
</gene>
<accession>A0A699LEZ6</accession>
<feature type="region of interest" description="Disordered" evidence="1">
    <location>
        <begin position="29"/>
        <end position="49"/>
    </location>
</feature>
<reference evidence="2" key="1">
    <citation type="journal article" date="2019" name="Sci. Rep.">
        <title>Draft genome of Tanacetum cinerariifolium, the natural source of mosquito coil.</title>
        <authorList>
            <person name="Yamashiro T."/>
            <person name="Shiraishi A."/>
            <person name="Satake H."/>
            <person name="Nakayama K."/>
        </authorList>
    </citation>
    <scope>NUCLEOTIDE SEQUENCE</scope>
</reference>
<dbReference type="AlphaFoldDB" id="A0A699LEZ6"/>
<evidence type="ECO:0000256" key="1">
    <source>
        <dbReference type="SAM" id="MobiDB-lite"/>
    </source>
</evidence>
<proteinExistence type="predicted"/>
<feature type="compositionally biased region" description="Polar residues" evidence="1">
    <location>
        <begin position="176"/>
        <end position="186"/>
    </location>
</feature>
<name>A0A699LEZ6_TANCI</name>